<name>A0ABD3MLX8_9STRA</name>
<accession>A0ABD3MLX8</accession>
<evidence type="ECO:0000259" key="5">
    <source>
        <dbReference type="Pfam" id="PF05726"/>
    </source>
</evidence>
<keyword evidence="2" id="KW-0479">Metal-binding</keyword>
<dbReference type="CDD" id="cd02247">
    <property type="entry name" value="cupin_pirin_C"/>
    <property type="match status" value="1"/>
</dbReference>
<feature type="binding site" evidence="2">
    <location>
        <position position="68"/>
    </location>
    <ligand>
        <name>Fe cation</name>
        <dbReference type="ChEBI" id="CHEBI:24875"/>
    </ligand>
</feature>
<comment type="cofactor">
    <cofactor evidence="2">
        <name>Fe cation</name>
        <dbReference type="ChEBI" id="CHEBI:24875"/>
    </cofactor>
    <text evidence="2">Binds 1 Fe cation per subunit.</text>
</comment>
<dbReference type="Pfam" id="PF05726">
    <property type="entry name" value="Pirin_C"/>
    <property type="match status" value="1"/>
</dbReference>
<dbReference type="AlphaFoldDB" id="A0ABD3MLX8"/>
<dbReference type="InterPro" id="IPR014710">
    <property type="entry name" value="RmlC-like_jellyroll"/>
</dbReference>
<dbReference type="CDD" id="cd02909">
    <property type="entry name" value="cupin_pirin_N"/>
    <property type="match status" value="1"/>
</dbReference>
<keyword evidence="2" id="KW-0408">Iron</keyword>
<feature type="binding site" evidence="2">
    <location>
        <position position="66"/>
    </location>
    <ligand>
        <name>Fe cation</name>
        <dbReference type="ChEBI" id="CHEBI:24875"/>
    </ligand>
</feature>
<sequence>MSLRSVKQILPAMPKHWVGDGFSVHPVFADKAFTEELSPFLMFDYATPQNFPPLPPGRSPRGVGQHPHRGFETVTVAFQGEVEHADSVGNRGVIKPGDVQWMTAGRGVIHQEYHSEEYSRRGGTFEMCQLWVNLPKKDKMTKPSYQAILDETIPAVDIHDALLVAENGGESCDVDNAVGKVRVIAGSFLGTKGPATTFSPVELWDVSITKQSTIDLPFPEQYNCIIFVRRGNIDIIEEGDKKSHVGPQAVALTKMNGSIVRIQSQEPETSVLIMGGLPLDEPIAARGPFVMNTWDEIVQANRDYQSGNFGT</sequence>
<dbReference type="InterPro" id="IPR011051">
    <property type="entry name" value="RmlC_Cupin_sf"/>
</dbReference>
<dbReference type="PIRSF" id="PIRSF006232">
    <property type="entry name" value="Pirin"/>
    <property type="match status" value="1"/>
</dbReference>
<evidence type="ECO:0000256" key="3">
    <source>
        <dbReference type="RuleBase" id="RU003457"/>
    </source>
</evidence>
<dbReference type="Pfam" id="PF02678">
    <property type="entry name" value="Pirin"/>
    <property type="match status" value="1"/>
</dbReference>
<evidence type="ECO:0000313" key="6">
    <source>
        <dbReference type="EMBL" id="KAL3761520.1"/>
    </source>
</evidence>
<protein>
    <recommendedName>
        <fullName evidence="8">Pirin</fullName>
    </recommendedName>
</protein>
<feature type="binding site" evidence="2">
    <location>
        <position position="112"/>
    </location>
    <ligand>
        <name>Fe cation</name>
        <dbReference type="ChEBI" id="CHEBI:24875"/>
    </ligand>
</feature>
<dbReference type="InterPro" id="IPR053186">
    <property type="entry name" value="QDO-related"/>
</dbReference>
<dbReference type="InterPro" id="IPR012093">
    <property type="entry name" value="Pirin"/>
</dbReference>
<dbReference type="PANTHER" id="PTHR43594">
    <property type="entry name" value="QUERCETIN 2,3-DIOXYGENASE"/>
    <property type="match status" value="1"/>
</dbReference>
<comment type="similarity">
    <text evidence="1 3">Belongs to the pirin family.</text>
</comment>
<feature type="domain" description="Pirin N-terminal" evidence="4">
    <location>
        <begin position="25"/>
        <end position="132"/>
    </location>
</feature>
<organism evidence="6 7">
    <name type="scientific">Discostella pseudostelligera</name>
    <dbReference type="NCBI Taxonomy" id="259834"/>
    <lineage>
        <taxon>Eukaryota</taxon>
        <taxon>Sar</taxon>
        <taxon>Stramenopiles</taxon>
        <taxon>Ochrophyta</taxon>
        <taxon>Bacillariophyta</taxon>
        <taxon>Coscinodiscophyceae</taxon>
        <taxon>Thalassiosirophycidae</taxon>
        <taxon>Stephanodiscales</taxon>
        <taxon>Stephanodiscaceae</taxon>
        <taxon>Discostella</taxon>
    </lineage>
</organism>
<evidence type="ECO:0000313" key="7">
    <source>
        <dbReference type="Proteomes" id="UP001530293"/>
    </source>
</evidence>
<gene>
    <name evidence="6" type="ORF">ACHAWU_006550</name>
</gene>
<dbReference type="InterPro" id="IPR008778">
    <property type="entry name" value="Pirin_C_dom"/>
</dbReference>
<dbReference type="EMBL" id="JALLBG020000149">
    <property type="protein sequence ID" value="KAL3761520.1"/>
    <property type="molecule type" value="Genomic_DNA"/>
</dbReference>
<dbReference type="Proteomes" id="UP001530293">
    <property type="component" value="Unassembled WGS sequence"/>
</dbReference>
<feature type="domain" description="Pirin C-terminal" evidence="5">
    <location>
        <begin position="204"/>
        <end position="310"/>
    </location>
</feature>
<evidence type="ECO:0000256" key="1">
    <source>
        <dbReference type="ARBA" id="ARBA00008416"/>
    </source>
</evidence>
<proteinExistence type="inferred from homology"/>
<dbReference type="SUPFAM" id="SSF51182">
    <property type="entry name" value="RmlC-like cupins"/>
    <property type="match status" value="1"/>
</dbReference>
<dbReference type="PANTHER" id="PTHR43594:SF1">
    <property type="entry name" value="QUERCETIN 2,3-DIOXYGENASE PA2418-RELATED"/>
    <property type="match status" value="1"/>
</dbReference>
<evidence type="ECO:0008006" key="8">
    <source>
        <dbReference type="Google" id="ProtNLM"/>
    </source>
</evidence>
<dbReference type="InterPro" id="IPR003829">
    <property type="entry name" value="Pirin_N_dom"/>
</dbReference>
<evidence type="ECO:0000259" key="4">
    <source>
        <dbReference type="Pfam" id="PF02678"/>
    </source>
</evidence>
<evidence type="ECO:0000256" key="2">
    <source>
        <dbReference type="PIRSR" id="PIRSR006232-1"/>
    </source>
</evidence>
<keyword evidence="7" id="KW-1185">Reference proteome</keyword>
<feature type="binding site" evidence="2">
    <location>
        <position position="110"/>
    </location>
    <ligand>
        <name>Fe cation</name>
        <dbReference type="ChEBI" id="CHEBI:24875"/>
    </ligand>
</feature>
<dbReference type="Gene3D" id="2.60.120.10">
    <property type="entry name" value="Jelly Rolls"/>
    <property type="match status" value="2"/>
</dbReference>
<reference evidence="6 7" key="1">
    <citation type="submission" date="2024-10" db="EMBL/GenBank/DDBJ databases">
        <title>Updated reference genomes for cyclostephanoid diatoms.</title>
        <authorList>
            <person name="Roberts W.R."/>
            <person name="Alverson A.J."/>
        </authorList>
    </citation>
    <scope>NUCLEOTIDE SEQUENCE [LARGE SCALE GENOMIC DNA]</scope>
    <source>
        <strain evidence="6 7">AJA232-27</strain>
    </source>
</reference>
<comment type="caution">
    <text evidence="6">The sequence shown here is derived from an EMBL/GenBank/DDBJ whole genome shotgun (WGS) entry which is preliminary data.</text>
</comment>